<dbReference type="GeneID" id="7203278"/>
<keyword evidence="2" id="KW-0812">Transmembrane</keyword>
<keyword evidence="3" id="KW-0732">Signal</keyword>
<dbReference type="AlphaFoldDB" id="B7G618"/>
<evidence type="ECO:0000256" key="2">
    <source>
        <dbReference type="SAM" id="Phobius"/>
    </source>
</evidence>
<feature type="signal peptide" evidence="3">
    <location>
        <begin position="1"/>
        <end position="22"/>
    </location>
</feature>
<feature type="chain" id="PRO_5002853023" evidence="3">
    <location>
        <begin position="23"/>
        <end position="468"/>
    </location>
</feature>
<dbReference type="EMBL" id="CM000618">
    <property type="protein sequence ID" value="EEC45785.1"/>
    <property type="molecule type" value="Genomic_DNA"/>
</dbReference>
<keyword evidence="5" id="KW-1185">Reference proteome</keyword>
<dbReference type="OrthoDB" id="202871at2759"/>
<dbReference type="eggNOG" id="ENOG502S0FN">
    <property type="taxonomic scope" value="Eukaryota"/>
</dbReference>
<evidence type="ECO:0000256" key="1">
    <source>
        <dbReference type="SAM" id="MobiDB-lite"/>
    </source>
</evidence>
<dbReference type="PaxDb" id="2850-Phatr48118"/>
<sequence>MRLIASFLVAAALSLRIRHGSSFSTVRLSSRGRTTAVGTVPSSPSLVPIVPVRGRRVPASLTFSRNTPMSVPLATTRTDHETPKSPNALDNIKASISQTAAMKAFQPYIRIESEADKKNVQLFTFFRVAIPAVVIGTLATLLFPGLALTLATLLNDAGVFAVLSQDSSQFVQNFLTVAGLLFSILVGQTYYFMYQQQESVYYALFNEVTEAKSLLEQVALVCQGRSMYRRCLESISRYVQEDLKRLQADPAVLLSARPVDDPLESIMYMTSVGVPSTVYETVRSLRQARAARLGALQRKLPAAHMWLLWILAAIELSSFPLLGAGTQAIGGYKILTVEGILFGVMTAGIVLTLRVVGELWRPAGGAYNVDAVLSVMVRGLEEELAGRMKGQRGYITPGWSPSPVRGEMVDMPTSSSERDVLRKPFSSNGNSTSMDNTVLREQGPNLVVAGQRTWHFIRTLQSAWRRKD</sequence>
<protein>
    <submittedName>
        <fullName evidence="4">Uncharacterized protein</fullName>
    </submittedName>
</protein>
<accession>B7G618</accession>
<dbReference type="Proteomes" id="UP000000759">
    <property type="component" value="Chromosome 16"/>
</dbReference>
<feature type="region of interest" description="Disordered" evidence="1">
    <location>
        <begin position="409"/>
        <end position="437"/>
    </location>
</feature>
<feature type="transmembrane region" description="Helical" evidence="2">
    <location>
        <begin position="128"/>
        <end position="154"/>
    </location>
</feature>
<dbReference type="RefSeq" id="XP_002182498.1">
    <property type="nucleotide sequence ID" value="XM_002182462.1"/>
</dbReference>
<evidence type="ECO:0000256" key="3">
    <source>
        <dbReference type="SAM" id="SignalP"/>
    </source>
</evidence>
<evidence type="ECO:0000313" key="4">
    <source>
        <dbReference type="EMBL" id="EEC45785.1"/>
    </source>
</evidence>
<organism evidence="4 5">
    <name type="scientific">Phaeodactylum tricornutum (strain CCAP 1055/1)</name>
    <dbReference type="NCBI Taxonomy" id="556484"/>
    <lineage>
        <taxon>Eukaryota</taxon>
        <taxon>Sar</taxon>
        <taxon>Stramenopiles</taxon>
        <taxon>Ochrophyta</taxon>
        <taxon>Bacillariophyta</taxon>
        <taxon>Bacillariophyceae</taxon>
        <taxon>Bacillariophycidae</taxon>
        <taxon>Naviculales</taxon>
        <taxon>Phaeodactylaceae</taxon>
        <taxon>Phaeodactylum</taxon>
    </lineage>
</organism>
<proteinExistence type="predicted"/>
<keyword evidence="2" id="KW-0472">Membrane</keyword>
<dbReference type="HOGENOM" id="CLU_689770_0_0_1"/>
<feature type="transmembrane region" description="Helical" evidence="2">
    <location>
        <begin position="174"/>
        <end position="193"/>
    </location>
</feature>
<feature type="compositionally biased region" description="Polar residues" evidence="1">
    <location>
        <begin position="425"/>
        <end position="436"/>
    </location>
</feature>
<keyword evidence="2" id="KW-1133">Transmembrane helix</keyword>
<dbReference type="KEGG" id="pti:PHATRDRAFT_48118"/>
<name>B7G618_PHATC</name>
<feature type="transmembrane region" description="Helical" evidence="2">
    <location>
        <begin position="334"/>
        <end position="353"/>
    </location>
</feature>
<evidence type="ECO:0000313" key="5">
    <source>
        <dbReference type="Proteomes" id="UP000000759"/>
    </source>
</evidence>
<feature type="transmembrane region" description="Helical" evidence="2">
    <location>
        <begin position="303"/>
        <end position="322"/>
    </location>
</feature>
<reference evidence="5" key="2">
    <citation type="submission" date="2008-08" db="EMBL/GenBank/DDBJ databases">
        <authorList>
            <consortium name="Diatom Consortium"/>
            <person name="Grigoriev I."/>
            <person name="Grimwood J."/>
            <person name="Kuo A."/>
            <person name="Otillar R.P."/>
            <person name="Salamov A."/>
            <person name="Detter J.C."/>
            <person name="Lindquist E."/>
            <person name="Shapiro H."/>
            <person name="Lucas S."/>
            <person name="Glavina del Rio T."/>
            <person name="Pitluck S."/>
            <person name="Rokhsar D."/>
            <person name="Bowler C."/>
        </authorList>
    </citation>
    <scope>GENOME REANNOTATION</scope>
    <source>
        <strain evidence="5">CCAP 1055/1</strain>
    </source>
</reference>
<reference evidence="4 5" key="1">
    <citation type="journal article" date="2008" name="Nature">
        <title>The Phaeodactylum genome reveals the evolutionary history of diatom genomes.</title>
        <authorList>
            <person name="Bowler C."/>
            <person name="Allen A.E."/>
            <person name="Badger J.H."/>
            <person name="Grimwood J."/>
            <person name="Jabbari K."/>
            <person name="Kuo A."/>
            <person name="Maheswari U."/>
            <person name="Martens C."/>
            <person name="Maumus F."/>
            <person name="Otillar R.P."/>
            <person name="Rayko E."/>
            <person name="Salamov A."/>
            <person name="Vandepoele K."/>
            <person name="Beszteri B."/>
            <person name="Gruber A."/>
            <person name="Heijde M."/>
            <person name="Katinka M."/>
            <person name="Mock T."/>
            <person name="Valentin K."/>
            <person name="Verret F."/>
            <person name="Berges J.A."/>
            <person name="Brownlee C."/>
            <person name="Cadoret J.P."/>
            <person name="Chiovitti A."/>
            <person name="Choi C.J."/>
            <person name="Coesel S."/>
            <person name="De Martino A."/>
            <person name="Detter J.C."/>
            <person name="Durkin C."/>
            <person name="Falciatore A."/>
            <person name="Fournet J."/>
            <person name="Haruta M."/>
            <person name="Huysman M.J."/>
            <person name="Jenkins B.D."/>
            <person name="Jiroutova K."/>
            <person name="Jorgensen R.E."/>
            <person name="Joubert Y."/>
            <person name="Kaplan A."/>
            <person name="Kroger N."/>
            <person name="Kroth P.G."/>
            <person name="La Roche J."/>
            <person name="Lindquist E."/>
            <person name="Lommer M."/>
            <person name="Martin-Jezequel V."/>
            <person name="Lopez P.J."/>
            <person name="Lucas S."/>
            <person name="Mangogna M."/>
            <person name="McGinnis K."/>
            <person name="Medlin L.K."/>
            <person name="Montsant A."/>
            <person name="Oudot-Le Secq M.P."/>
            <person name="Napoli C."/>
            <person name="Obornik M."/>
            <person name="Parker M.S."/>
            <person name="Petit J.L."/>
            <person name="Porcel B.M."/>
            <person name="Poulsen N."/>
            <person name="Robison M."/>
            <person name="Rychlewski L."/>
            <person name="Rynearson T.A."/>
            <person name="Schmutz J."/>
            <person name="Shapiro H."/>
            <person name="Siaut M."/>
            <person name="Stanley M."/>
            <person name="Sussman M.R."/>
            <person name="Taylor A.R."/>
            <person name="Vardi A."/>
            <person name="von Dassow P."/>
            <person name="Vyverman W."/>
            <person name="Willis A."/>
            <person name="Wyrwicz L.S."/>
            <person name="Rokhsar D.S."/>
            <person name="Weissenbach J."/>
            <person name="Armbrust E.V."/>
            <person name="Green B.R."/>
            <person name="Van de Peer Y."/>
            <person name="Grigoriev I.V."/>
        </authorList>
    </citation>
    <scope>NUCLEOTIDE SEQUENCE [LARGE SCALE GENOMIC DNA]</scope>
    <source>
        <strain evidence="4 5">CCAP 1055/1</strain>
    </source>
</reference>
<dbReference type="InParanoid" id="B7G618"/>
<gene>
    <name evidence="4" type="ORF">PHATRDRAFT_48118</name>
</gene>